<feature type="compositionally biased region" description="Polar residues" evidence="1">
    <location>
        <begin position="80"/>
        <end position="92"/>
    </location>
</feature>
<keyword evidence="4" id="KW-1185">Reference proteome</keyword>
<dbReference type="EMBL" id="OZ021739">
    <property type="protein sequence ID" value="CAK9321514.1"/>
    <property type="molecule type" value="Genomic_DNA"/>
</dbReference>
<dbReference type="Pfam" id="PF03080">
    <property type="entry name" value="Neprosin"/>
    <property type="match status" value="1"/>
</dbReference>
<dbReference type="Pfam" id="PF14365">
    <property type="entry name" value="Neprosin_AP"/>
    <property type="match status" value="1"/>
</dbReference>
<dbReference type="Proteomes" id="UP001642487">
    <property type="component" value="Chromosome 5"/>
</dbReference>
<evidence type="ECO:0000313" key="3">
    <source>
        <dbReference type="EMBL" id="CAK9321514.1"/>
    </source>
</evidence>
<dbReference type="InterPro" id="IPR053168">
    <property type="entry name" value="Glutamic_endopeptidase"/>
</dbReference>
<proteinExistence type="predicted"/>
<feature type="region of interest" description="Disordered" evidence="1">
    <location>
        <begin position="79"/>
        <end position="104"/>
    </location>
</feature>
<dbReference type="InterPro" id="IPR004314">
    <property type="entry name" value="Neprosin"/>
</dbReference>
<dbReference type="InterPro" id="IPR025521">
    <property type="entry name" value="Neprosin_propep"/>
</dbReference>
<feature type="domain" description="Neprosin PEP catalytic" evidence="2">
    <location>
        <begin position="111"/>
        <end position="368"/>
    </location>
</feature>
<reference evidence="3 4" key="1">
    <citation type="submission" date="2024-03" db="EMBL/GenBank/DDBJ databases">
        <authorList>
            <person name="Gkanogiannis A."/>
            <person name="Becerra Lopez-Lavalle L."/>
        </authorList>
    </citation>
    <scope>NUCLEOTIDE SEQUENCE [LARGE SCALE GENOMIC DNA]</scope>
</reference>
<dbReference type="PROSITE" id="PS52045">
    <property type="entry name" value="NEPROSIN_PEP_CD"/>
    <property type="match status" value="1"/>
</dbReference>
<name>A0ABP0YLW8_9ROSI</name>
<dbReference type="Gene3D" id="3.90.1320.10">
    <property type="entry name" value="Outer-capsid protein sigma 3, large lobe"/>
    <property type="match status" value="1"/>
</dbReference>
<organism evidence="3 4">
    <name type="scientific">Citrullus colocynthis</name>
    <name type="common">colocynth</name>
    <dbReference type="NCBI Taxonomy" id="252529"/>
    <lineage>
        <taxon>Eukaryota</taxon>
        <taxon>Viridiplantae</taxon>
        <taxon>Streptophyta</taxon>
        <taxon>Embryophyta</taxon>
        <taxon>Tracheophyta</taxon>
        <taxon>Spermatophyta</taxon>
        <taxon>Magnoliopsida</taxon>
        <taxon>eudicotyledons</taxon>
        <taxon>Gunneridae</taxon>
        <taxon>Pentapetalae</taxon>
        <taxon>rosids</taxon>
        <taxon>fabids</taxon>
        <taxon>Cucurbitales</taxon>
        <taxon>Cucurbitaceae</taxon>
        <taxon>Benincaseae</taxon>
        <taxon>Citrullus</taxon>
    </lineage>
</organism>
<dbReference type="PANTHER" id="PTHR31589">
    <property type="entry name" value="PROTEIN, PUTATIVE (DUF239)-RELATED-RELATED"/>
    <property type="match status" value="1"/>
</dbReference>
<sequence length="372" mass="41391">MIFTKEGDMIDCVDINKQPALDHPSLKNHKVQTQPSRYLSKLFKDDSSQSNNGILRSEGCPVGFVPIRRTSKEDLIRIRSISSNNNKQESSTSHSSSNPQDDQSDDFFLDTVKFPYNQNVASHSLLKGPIYYGSSARMSVYNLSLNIQHSSSANIWMVGGPDASLDVILAGWQVNPAINGDSLPRLFVYWTADGSATTGCYNMLCQGFVQVHQSIFLGATFHPTSTYEGEQYDYKFGIVQQYGKWWILLGDEQEALGYFPNELFPNYLSNGADQIAWGGIAKPSPNGMSPPLGNGHKPNSNGEYNEACYIRNIQYITDGRQVVSPNWDNTLSFVSNSTCYELNPNENCGHDQFKYCFTFGGPGGYNCEATIF</sequence>
<gene>
    <name evidence="3" type="ORF">CITCOLO1_LOCUS13586</name>
</gene>
<protein>
    <recommendedName>
        <fullName evidence="2">Neprosin PEP catalytic domain-containing protein</fullName>
    </recommendedName>
</protein>
<dbReference type="PANTHER" id="PTHR31589:SF110">
    <property type="entry name" value="PROTEIN, PUTATIVE (DUF239)-RELATED"/>
    <property type="match status" value="1"/>
</dbReference>
<evidence type="ECO:0000313" key="4">
    <source>
        <dbReference type="Proteomes" id="UP001642487"/>
    </source>
</evidence>
<evidence type="ECO:0000259" key="2">
    <source>
        <dbReference type="PROSITE" id="PS52045"/>
    </source>
</evidence>
<accession>A0ABP0YLW8</accession>
<evidence type="ECO:0000256" key="1">
    <source>
        <dbReference type="SAM" id="MobiDB-lite"/>
    </source>
</evidence>